<gene>
    <name evidence="1" type="ORF">JHL18_09220</name>
</gene>
<proteinExistence type="predicted"/>
<name>A0ABS1EN55_9CLOT</name>
<dbReference type="NCBIfam" id="NF004861">
    <property type="entry name" value="PRK06217.1"/>
    <property type="match status" value="1"/>
</dbReference>
<sequence>MNKSVIHIYGASGSGTSTLGRFISEQLGYTFMDTDDYFWLPTDPKYIEKREKIERLQMMEKDILNSDKVVISGSLVDWGDDLIPYFTLVVRLVTDKNVRIERLKEREKKNFGSRIEIGGDMYKNHMAFIEWAAAYDTGDTNMRSKAEHDQWERLLKCKQITVNGEDDLKYNLELIKDALVIE</sequence>
<dbReference type="RefSeq" id="WP_200268412.1">
    <property type="nucleotide sequence ID" value="NZ_JAENHN010000027.1"/>
</dbReference>
<organism evidence="1 2">
    <name type="scientific">Clostridium yunnanense</name>
    <dbReference type="NCBI Taxonomy" id="2800325"/>
    <lineage>
        <taxon>Bacteria</taxon>
        <taxon>Bacillati</taxon>
        <taxon>Bacillota</taxon>
        <taxon>Clostridia</taxon>
        <taxon>Eubacteriales</taxon>
        <taxon>Clostridiaceae</taxon>
        <taxon>Clostridium</taxon>
    </lineage>
</organism>
<dbReference type="SUPFAM" id="SSF52540">
    <property type="entry name" value="P-loop containing nucleoside triphosphate hydrolases"/>
    <property type="match status" value="1"/>
</dbReference>
<reference evidence="2" key="1">
    <citation type="submission" date="2021-01" db="EMBL/GenBank/DDBJ databases">
        <title>Genome public.</title>
        <authorList>
            <person name="Liu C."/>
            <person name="Sun Q."/>
        </authorList>
    </citation>
    <scope>NUCLEOTIDE SEQUENCE [LARGE SCALE GENOMIC DNA]</scope>
    <source>
        <strain evidence="2">YIM B02505</strain>
    </source>
</reference>
<evidence type="ECO:0000313" key="2">
    <source>
        <dbReference type="Proteomes" id="UP000596739"/>
    </source>
</evidence>
<dbReference type="InterPro" id="IPR027417">
    <property type="entry name" value="P-loop_NTPase"/>
</dbReference>
<dbReference type="EMBL" id="JAENHN010000027">
    <property type="protein sequence ID" value="MBK1810816.1"/>
    <property type="molecule type" value="Genomic_DNA"/>
</dbReference>
<keyword evidence="2" id="KW-1185">Reference proteome</keyword>
<dbReference type="PANTHER" id="PTHR37816:SF2">
    <property type="entry name" value="DNA TOPOLOGY MODULATION PROTEIN FLAR-RELATED PROTEIN"/>
    <property type="match status" value="1"/>
</dbReference>
<dbReference type="Gene3D" id="3.40.50.300">
    <property type="entry name" value="P-loop containing nucleotide triphosphate hydrolases"/>
    <property type="match status" value="1"/>
</dbReference>
<dbReference type="PANTHER" id="PTHR37816">
    <property type="entry name" value="YALI0E33011P"/>
    <property type="match status" value="1"/>
</dbReference>
<protein>
    <submittedName>
        <fullName evidence="1">AAA family ATPase</fullName>
    </submittedName>
</protein>
<dbReference type="Proteomes" id="UP000596739">
    <property type="component" value="Unassembled WGS sequence"/>
</dbReference>
<dbReference type="Pfam" id="PF13238">
    <property type="entry name" value="AAA_18"/>
    <property type="match status" value="1"/>
</dbReference>
<accession>A0ABS1EN55</accession>
<evidence type="ECO:0000313" key="1">
    <source>
        <dbReference type="EMBL" id="MBK1810816.1"/>
    </source>
</evidence>
<comment type="caution">
    <text evidence="1">The sequence shown here is derived from an EMBL/GenBank/DDBJ whole genome shotgun (WGS) entry which is preliminary data.</text>
</comment>
<dbReference type="InterPro" id="IPR052922">
    <property type="entry name" value="Cytidylate_Kinase-2"/>
</dbReference>